<gene>
    <name evidence="19" type="ORF">SteCoe_15535</name>
</gene>
<evidence type="ECO:0000256" key="10">
    <source>
        <dbReference type="ARBA" id="ARBA00023136"/>
    </source>
</evidence>
<dbReference type="Pfam" id="PF00690">
    <property type="entry name" value="Cation_ATPase_N"/>
    <property type="match status" value="1"/>
</dbReference>
<dbReference type="GO" id="GO:0005524">
    <property type="term" value="F:ATP binding"/>
    <property type="evidence" value="ECO:0007669"/>
    <property type="project" value="UniProtKB-KW"/>
</dbReference>
<dbReference type="CDD" id="cd02081">
    <property type="entry name" value="P-type_ATPase_Ca_PMCA-like"/>
    <property type="match status" value="1"/>
</dbReference>
<evidence type="ECO:0000313" key="20">
    <source>
        <dbReference type="Proteomes" id="UP000187209"/>
    </source>
</evidence>
<keyword evidence="10 15" id="KW-0472">Membrane</keyword>
<keyword evidence="4" id="KW-0547">Nucleotide-binding</keyword>
<dbReference type="GO" id="GO:0005886">
    <property type="term" value="C:plasma membrane"/>
    <property type="evidence" value="ECO:0007669"/>
    <property type="project" value="TreeGrafter"/>
</dbReference>
<feature type="domain" description="Cation-transporting P-type ATPase C-terminal" evidence="17">
    <location>
        <begin position="855"/>
        <end position="1065"/>
    </location>
</feature>
<feature type="transmembrane region" description="Helical" evidence="15">
    <location>
        <begin position="1048"/>
        <end position="1068"/>
    </location>
</feature>
<dbReference type="Pfam" id="PF08282">
    <property type="entry name" value="Hydrolase_3"/>
    <property type="match status" value="1"/>
</dbReference>
<keyword evidence="11" id="KW-0739">Sodium transport</keyword>
<evidence type="ECO:0000256" key="3">
    <source>
        <dbReference type="ARBA" id="ARBA00022723"/>
    </source>
</evidence>
<keyword evidence="5" id="KW-0067">ATP-binding</keyword>
<evidence type="ECO:0000259" key="16">
    <source>
        <dbReference type="Pfam" id="PF00122"/>
    </source>
</evidence>
<feature type="transmembrane region" description="Helical" evidence="15">
    <location>
        <begin position="143"/>
        <end position="164"/>
    </location>
</feature>
<evidence type="ECO:0000256" key="11">
    <source>
        <dbReference type="ARBA" id="ARBA00023201"/>
    </source>
</evidence>
<dbReference type="InterPro" id="IPR006068">
    <property type="entry name" value="ATPase_P-typ_cation-transptr_C"/>
</dbReference>
<dbReference type="InterPro" id="IPR023298">
    <property type="entry name" value="ATPase_P-typ_TM_dom_sf"/>
</dbReference>
<evidence type="ECO:0000256" key="2">
    <source>
        <dbReference type="ARBA" id="ARBA00022692"/>
    </source>
</evidence>
<evidence type="ECO:0000259" key="17">
    <source>
        <dbReference type="Pfam" id="PF00689"/>
    </source>
</evidence>
<keyword evidence="6" id="KW-0460">Magnesium</keyword>
<dbReference type="OrthoDB" id="3352408at2759"/>
<dbReference type="InterPro" id="IPR018303">
    <property type="entry name" value="ATPase_P-typ_P_site"/>
</dbReference>
<dbReference type="AlphaFoldDB" id="A0A1R2C393"/>
<dbReference type="PROSITE" id="PS00154">
    <property type="entry name" value="ATPASE_E1_E2"/>
    <property type="match status" value="1"/>
</dbReference>
<keyword evidence="8 15" id="KW-1133">Transmembrane helix</keyword>
<organism evidence="19 20">
    <name type="scientific">Stentor coeruleus</name>
    <dbReference type="NCBI Taxonomy" id="5963"/>
    <lineage>
        <taxon>Eukaryota</taxon>
        <taxon>Sar</taxon>
        <taxon>Alveolata</taxon>
        <taxon>Ciliophora</taxon>
        <taxon>Postciliodesmatophora</taxon>
        <taxon>Heterotrichea</taxon>
        <taxon>Heterotrichida</taxon>
        <taxon>Stentoridae</taxon>
        <taxon>Stentor</taxon>
    </lineage>
</organism>
<keyword evidence="3" id="KW-0479">Metal-binding</keyword>
<dbReference type="Gene3D" id="3.40.1110.10">
    <property type="entry name" value="Calcium-transporting ATPase, cytoplasmic domain N"/>
    <property type="match status" value="1"/>
</dbReference>
<feature type="domain" description="P-type ATPase A" evidence="16">
    <location>
        <begin position="188"/>
        <end position="314"/>
    </location>
</feature>
<dbReference type="InterPro" id="IPR008250">
    <property type="entry name" value="ATPase_P-typ_transduc_dom_A_sf"/>
</dbReference>
<evidence type="ECO:0000256" key="15">
    <source>
        <dbReference type="SAM" id="Phobius"/>
    </source>
</evidence>
<comment type="subcellular location">
    <subcellularLocation>
        <location evidence="1">Endomembrane system</location>
        <topology evidence="1">Multi-pass membrane protein</topology>
    </subcellularLocation>
</comment>
<feature type="domain" description="Cation-transporting P-type ATPase N-terminal" evidence="18">
    <location>
        <begin position="63"/>
        <end position="130"/>
    </location>
</feature>
<dbReference type="GO" id="GO:0008554">
    <property type="term" value="F:P-type sodium transporter activity"/>
    <property type="evidence" value="ECO:0007669"/>
    <property type="project" value="UniProtKB-EC"/>
</dbReference>
<evidence type="ECO:0000256" key="9">
    <source>
        <dbReference type="ARBA" id="ARBA00023053"/>
    </source>
</evidence>
<dbReference type="InterPro" id="IPR023214">
    <property type="entry name" value="HAD_sf"/>
</dbReference>
<dbReference type="InterPro" id="IPR023299">
    <property type="entry name" value="ATPase_P-typ_cyto_dom_N"/>
</dbReference>
<evidence type="ECO:0000256" key="12">
    <source>
        <dbReference type="ARBA" id="ARBA00035029"/>
    </source>
</evidence>
<dbReference type="SFLD" id="SFLDF00027">
    <property type="entry name" value="p-type_atpase"/>
    <property type="match status" value="1"/>
</dbReference>
<evidence type="ECO:0000313" key="19">
    <source>
        <dbReference type="EMBL" id="OMJ83504.1"/>
    </source>
</evidence>
<dbReference type="SUPFAM" id="SSF81653">
    <property type="entry name" value="Calcium ATPase, transduction domain A"/>
    <property type="match status" value="1"/>
</dbReference>
<dbReference type="FunFam" id="1.20.1110.10:FF:000036">
    <property type="entry name" value="Calcium-transporting ATPase"/>
    <property type="match status" value="1"/>
</dbReference>
<dbReference type="Gene3D" id="1.20.1110.10">
    <property type="entry name" value="Calcium-transporting ATPase, transmembrane domain"/>
    <property type="match status" value="1"/>
</dbReference>
<dbReference type="GO" id="GO:0016887">
    <property type="term" value="F:ATP hydrolysis activity"/>
    <property type="evidence" value="ECO:0007669"/>
    <property type="project" value="InterPro"/>
</dbReference>
<dbReference type="EMBL" id="MPUH01000301">
    <property type="protein sequence ID" value="OMJ83504.1"/>
    <property type="molecule type" value="Genomic_DNA"/>
</dbReference>
<keyword evidence="7" id="KW-1278">Translocase</keyword>
<evidence type="ECO:0000256" key="13">
    <source>
        <dbReference type="ARBA" id="ARBA00049499"/>
    </source>
</evidence>
<evidence type="ECO:0000256" key="5">
    <source>
        <dbReference type="ARBA" id="ARBA00022840"/>
    </source>
</evidence>
<evidence type="ECO:0000256" key="7">
    <source>
        <dbReference type="ARBA" id="ARBA00022967"/>
    </source>
</evidence>
<feature type="transmembrane region" description="Helical" evidence="15">
    <location>
        <begin position="862"/>
        <end position="882"/>
    </location>
</feature>
<dbReference type="Pfam" id="PF13246">
    <property type="entry name" value="Cation_ATPase"/>
    <property type="match status" value="1"/>
</dbReference>
<evidence type="ECO:0000256" key="8">
    <source>
        <dbReference type="ARBA" id="ARBA00022989"/>
    </source>
</evidence>
<dbReference type="NCBIfam" id="TIGR01494">
    <property type="entry name" value="ATPase_P-type"/>
    <property type="match status" value="2"/>
</dbReference>
<keyword evidence="20" id="KW-1185">Reference proteome</keyword>
<dbReference type="FunFam" id="3.40.50.1000:FF:000001">
    <property type="entry name" value="Phospholipid-transporting ATPase IC"/>
    <property type="match status" value="1"/>
</dbReference>
<dbReference type="SUPFAM" id="SSF56784">
    <property type="entry name" value="HAD-like"/>
    <property type="match status" value="1"/>
</dbReference>
<dbReference type="Pfam" id="PF00122">
    <property type="entry name" value="E1-E2_ATPase"/>
    <property type="match status" value="1"/>
</dbReference>
<evidence type="ECO:0000256" key="14">
    <source>
        <dbReference type="ARBA" id="ARBA00067200"/>
    </source>
</evidence>
<dbReference type="InterPro" id="IPR036412">
    <property type="entry name" value="HAD-like_sf"/>
</dbReference>
<dbReference type="InterPro" id="IPR059000">
    <property type="entry name" value="ATPase_P-type_domA"/>
</dbReference>
<keyword evidence="2 15" id="KW-0812">Transmembrane</keyword>
<feature type="transmembrane region" description="Helical" evidence="15">
    <location>
        <begin position="118"/>
        <end position="137"/>
    </location>
</feature>
<dbReference type="SFLD" id="SFLDG00002">
    <property type="entry name" value="C1.7:_P-type_atpase_like"/>
    <property type="match status" value="1"/>
</dbReference>
<keyword evidence="11" id="KW-0813">Transport</keyword>
<dbReference type="InterPro" id="IPR044492">
    <property type="entry name" value="P_typ_ATPase_HD_dom"/>
</dbReference>
<dbReference type="SUPFAM" id="SSF81665">
    <property type="entry name" value="Calcium ATPase, transmembrane domain M"/>
    <property type="match status" value="1"/>
</dbReference>
<dbReference type="GO" id="GO:0005388">
    <property type="term" value="F:P-type calcium transporter activity"/>
    <property type="evidence" value="ECO:0007669"/>
    <property type="project" value="TreeGrafter"/>
</dbReference>
<dbReference type="PRINTS" id="PR00119">
    <property type="entry name" value="CATATPASE"/>
</dbReference>
<feature type="transmembrane region" description="Helical" evidence="15">
    <location>
        <begin position="1013"/>
        <end position="1036"/>
    </location>
</feature>
<dbReference type="Gene3D" id="3.40.50.1000">
    <property type="entry name" value="HAD superfamily/HAD-like"/>
    <property type="match status" value="1"/>
</dbReference>
<dbReference type="InterPro" id="IPR004014">
    <property type="entry name" value="ATPase_P-typ_cation-transptr_N"/>
</dbReference>
<feature type="transmembrane region" description="Helical" evidence="15">
    <location>
        <begin position="829"/>
        <end position="850"/>
    </location>
</feature>
<name>A0A1R2C393_9CILI</name>
<comment type="caution">
    <text evidence="19">The sequence shown here is derived from an EMBL/GenBank/DDBJ whole genome shotgun (WGS) entry which is preliminary data.</text>
</comment>
<dbReference type="SFLD" id="SFLDS00003">
    <property type="entry name" value="Haloacid_Dehalogenase"/>
    <property type="match status" value="1"/>
</dbReference>
<evidence type="ECO:0000256" key="6">
    <source>
        <dbReference type="ARBA" id="ARBA00022842"/>
    </source>
</evidence>
<dbReference type="EC" id="7.2.2.3" evidence="12"/>
<dbReference type="PANTHER" id="PTHR24093">
    <property type="entry name" value="CATION TRANSPORTING ATPASE"/>
    <property type="match status" value="1"/>
</dbReference>
<feature type="transmembrane region" description="Helical" evidence="15">
    <location>
        <begin position="903"/>
        <end position="924"/>
    </location>
</feature>
<dbReference type="GO" id="GO:0046872">
    <property type="term" value="F:metal ion binding"/>
    <property type="evidence" value="ECO:0007669"/>
    <property type="project" value="UniProtKB-KW"/>
</dbReference>
<protein>
    <recommendedName>
        <fullName evidence="14">P-type sodium-transporting ATPase4</fullName>
        <ecNumber evidence="12">7.2.2.3</ecNumber>
    </recommendedName>
</protein>
<keyword evidence="9" id="KW-0915">Sodium</keyword>
<dbReference type="PANTHER" id="PTHR24093:SF369">
    <property type="entry name" value="CALCIUM-TRANSPORTING ATPASE"/>
    <property type="match status" value="1"/>
</dbReference>
<feature type="transmembrane region" description="Helical" evidence="15">
    <location>
        <begin position="374"/>
        <end position="401"/>
    </location>
</feature>
<evidence type="ECO:0000256" key="1">
    <source>
        <dbReference type="ARBA" id="ARBA00004127"/>
    </source>
</evidence>
<reference evidence="19 20" key="1">
    <citation type="submission" date="2016-11" db="EMBL/GenBank/DDBJ databases">
        <title>The macronuclear genome of Stentor coeruleus: a giant cell with tiny introns.</title>
        <authorList>
            <person name="Slabodnick M."/>
            <person name="Ruby J.G."/>
            <person name="Reiff S.B."/>
            <person name="Swart E.C."/>
            <person name="Gosai S."/>
            <person name="Prabakaran S."/>
            <person name="Witkowska E."/>
            <person name="Larue G.E."/>
            <person name="Fisher S."/>
            <person name="Freeman R.M."/>
            <person name="Gunawardena J."/>
            <person name="Chu W."/>
            <person name="Stover N.A."/>
            <person name="Gregory B.D."/>
            <person name="Nowacki M."/>
            <person name="Derisi J."/>
            <person name="Roy S.W."/>
            <person name="Marshall W.F."/>
            <person name="Sood P."/>
        </authorList>
    </citation>
    <scope>NUCLEOTIDE SEQUENCE [LARGE SCALE GENOMIC DNA]</scope>
    <source>
        <strain evidence="19">WM001</strain>
    </source>
</reference>
<sequence>MNGLKYINEVYDEINMKIGPLNASEQEDPLVSSFGISKKEITDIIEFYRSRKLAEDIDCLVEHGGVQGLVEKLKANKENGLSSTEDQTDRIATFGKNERIKEKDKTYLSICWEAMGDMTLRILTVSGLVSLIIGAVVDEHPEYGWVEGFAIIIAVVVVVNVTAINDLQKQKKFNDLKDQNNKTKCISLLRDGAWNLVHPNVLLVGDIVKLENGVTIPADGIMIESSQIEIVEAAMTGENENIKKLGYKESLQYRDEFIKDNPWICDKAYTEDHHHEIPSPVVLSGTNLTEGVGVMIVLAVGKNSAEGRIMDLAEQEDEATPLMKKLDKLAGSIGKGGLAAAIITMIALYIRFIIEIGTGIKVWDRHKDPNLLVKYFIIGITVLVVAIPEGLPLAVTISLAYSVKKMQVDNNLVRKMQACETMGGADVICSDKTGTLTQNKMTVSEFWGVGSLFSFDKNPPSHKTFQAEYLHLLKESIFTNSSAYIDPKKGQVGSKTEIAMLLLMLTLGHSDYLETRMNYFERFYKIYPFSSKRKRSSIVVSLEDGRKRVHVKGAAEVVAKNCSHYINIDGSLRKMDADGQNIVNTVIMSMTEKALRVIALAYSDIQTNLDIDSVDEHGFPLIESQNLILIGLAGIRDPLRDEVPDAVRKCQGAGITVRMVTGDNKATARAIAKECFIITSDDQLVMEGKEFNEITGGTVCNKCKEKICPCARNKKEHERTGQPLRKDVVANFEQFKNIVKNLAVLARSSPDDKYTLVCGLRQMDHVVAVTGDGTNDAPALKKADIGFAMGIAGTETAKEAAGIILLDDNFNSIVRAVVWGRNVYDNIRCFLQFQLTVNVAAVILAMIGAITIQQSPLTSVQLLWVNLIMDSFASLALATDPPTDEHLKRKPHKRKDFIITKTMWKHIFGQAILQLSLMFAMVYAGEYFLPEFDDNENIETNDNNGKTVICGRLYDYNGEELYKEHYDNSKYGPSRHFTYIFNIFVLLQLVNEINSRKLRDEFNVFSRIHKNWLFIMIWIITFFIQVLVVQVGNYAFSCNRFGLSVLQWLVSIGFSILSFFWRWLLLLIPSGVFPEAGRELSSGEMNSGILSIRASGLNRRHSYNLAA</sequence>
<dbReference type="GO" id="GO:0012505">
    <property type="term" value="C:endomembrane system"/>
    <property type="evidence" value="ECO:0007669"/>
    <property type="project" value="UniProtKB-SubCell"/>
</dbReference>
<dbReference type="Proteomes" id="UP000187209">
    <property type="component" value="Unassembled WGS sequence"/>
</dbReference>
<accession>A0A1R2C393</accession>
<dbReference type="InterPro" id="IPR001757">
    <property type="entry name" value="P_typ_ATPase"/>
</dbReference>
<proteinExistence type="predicted"/>
<dbReference type="PRINTS" id="PR00121">
    <property type="entry name" value="NAKATPASE"/>
</dbReference>
<dbReference type="Gene3D" id="2.70.150.10">
    <property type="entry name" value="Calcium-transporting ATPase, cytoplasmic transduction domain A"/>
    <property type="match status" value="1"/>
</dbReference>
<keyword evidence="11" id="KW-0406">Ion transport</keyword>
<evidence type="ECO:0000259" key="18">
    <source>
        <dbReference type="Pfam" id="PF00690"/>
    </source>
</evidence>
<dbReference type="Pfam" id="PF00689">
    <property type="entry name" value="Cation_ATPase_C"/>
    <property type="match status" value="1"/>
</dbReference>
<feature type="transmembrane region" description="Helical" evidence="15">
    <location>
        <begin position="333"/>
        <end position="354"/>
    </location>
</feature>
<evidence type="ECO:0000256" key="4">
    <source>
        <dbReference type="ARBA" id="ARBA00022741"/>
    </source>
</evidence>
<comment type="catalytic activity">
    <reaction evidence="13">
        <text>Na(+)(in) + ATP + H2O = Na(+)(out) + ADP + phosphate + H(+)</text>
        <dbReference type="Rhea" id="RHEA:14633"/>
        <dbReference type="ChEBI" id="CHEBI:15377"/>
        <dbReference type="ChEBI" id="CHEBI:15378"/>
        <dbReference type="ChEBI" id="CHEBI:29101"/>
        <dbReference type="ChEBI" id="CHEBI:30616"/>
        <dbReference type="ChEBI" id="CHEBI:43474"/>
        <dbReference type="ChEBI" id="CHEBI:456216"/>
        <dbReference type="EC" id="7.2.2.3"/>
    </reaction>
    <physiologicalReaction direction="left-to-right" evidence="13">
        <dbReference type="Rhea" id="RHEA:14634"/>
    </physiologicalReaction>
</comment>
<dbReference type="SUPFAM" id="SSF81660">
    <property type="entry name" value="Metal cation-transporting ATPase, ATP-binding domain N"/>
    <property type="match status" value="1"/>
</dbReference>